<reference evidence="2 3" key="1">
    <citation type="journal article" date="2024" name="Proc. Natl. Acad. Sci. U.S.A.">
        <title>The genetic regulatory architecture and epigenomic basis for age-related changes in rattlesnake venom.</title>
        <authorList>
            <person name="Hogan M.P."/>
            <person name="Holding M.L."/>
            <person name="Nystrom G.S."/>
            <person name="Colston T.J."/>
            <person name="Bartlett D.A."/>
            <person name="Mason A.J."/>
            <person name="Ellsworth S.A."/>
            <person name="Rautsaw R.M."/>
            <person name="Lawrence K.C."/>
            <person name="Strickland J.L."/>
            <person name="He B."/>
            <person name="Fraser P."/>
            <person name="Margres M.J."/>
            <person name="Gilbert D.M."/>
            <person name="Gibbs H.L."/>
            <person name="Parkinson C.L."/>
            <person name="Rokyta D.R."/>
        </authorList>
    </citation>
    <scope>NUCLEOTIDE SEQUENCE [LARGE SCALE GENOMIC DNA]</scope>
    <source>
        <strain evidence="2">DRR0105</strain>
    </source>
</reference>
<protein>
    <submittedName>
        <fullName evidence="2">SH3 and multiple ankyrin repeat domains protein 3</fullName>
    </submittedName>
</protein>
<sequence>MVADLNPLPLAQPSQIVGWVGGGSQVTPISIASFIPSGIGRAPSLVKGGPQLGGSFKKGNLGKSGWEATRKASCRGQGWGAEPRGQRQGNHFGTGRDGTGVRRGAVPRGPRCLTRRGAPRLGPTGTPLRALAWPGERPVAFLAERAPPLRPTAGPSPRGRRGRGRRGRGRVGPRPAEGRSGGRAEEAAGAGEPGGRGCRQPSERLPPPSCASGGAAGPGGIVPRAAPEPPSRAGGRSGGRAMALLLPPPPSEGAPGRAGGSRGCGARAQQPHRPGGAPAGPAGCGGSLDLRPPPARPPARLAVRPARRSARAAPMVLRPPPPPPGPGLSSVTYVFVYSPGGSGSGPGGAPGAGPGVEHTPHAAPAPLRGPKKKLYSAVPGRRFIAVKSHAPQGEGEIQLNRGEAVKGEPGGGSGGGRARDAPLLSVPREGVGRWAGGGGGGSQCSQGGEGRLGWGGPPSGLPSRDEPRQEKRPGGPYLSLFFFGGGREILGGRAPASLLPFQSQGSRLANLPKGLHLVLKKALGALGGGMLTLVSFDLGEALGPRGRKTWMDVNPGRGAEPPSPLCPFHQGASATFCISCPSKDHFSPSISELPCGQPCPLGQLAVLLFLGLSTVRAGLVLGSSLPPRLQRSLNPDNWPG</sequence>
<feature type="compositionally biased region" description="Basic and acidic residues" evidence="1">
    <location>
        <begin position="176"/>
        <end position="186"/>
    </location>
</feature>
<comment type="caution">
    <text evidence="2">The sequence shown here is derived from an EMBL/GenBank/DDBJ whole genome shotgun (WGS) entry which is preliminary data.</text>
</comment>
<feature type="compositionally biased region" description="Low complexity" evidence="1">
    <location>
        <begin position="221"/>
        <end position="245"/>
    </location>
</feature>
<dbReference type="GO" id="GO:0043197">
    <property type="term" value="C:dendritic spine"/>
    <property type="evidence" value="ECO:0007669"/>
    <property type="project" value="TreeGrafter"/>
</dbReference>
<dbReference type="InterPro" id="IPR051569">
    <property type="entry name" value="SHANK"/>
</dbReference>
<dbReference type="EMBL" id="JAOTOJ010000006">
    <property type="protein sequence ID" value="KAK9400388.1"/>
    <property type="molecule type" value="Genomic_DNA"/>
</dbReference>
<dbReference type="PANTHER" id="PTHR24135:SF4">
    <property type="entry name" value="SH3 AND MULTIPLE ANKYRIN REPEAT DOMAINS PROTEIN 3"/>
    <property type="match status" value="1"/>
</dbReference>
<feature type="compositionally biased region" description="Low complexity" evidence="1">
    <location>
        <begin position="102"/>
        <end position="111"/>
    </location>
</feature>
<gene>
    <name evidence="2" type="ORF">NXF25_013407</name>
</gene>
<feature type="compositionally biased region" description="Gly residues" evidence="1">
    <location>
        <begin position="343"/>
        <end position="354"/>
    </location>
</feature>
<evidence type="ECO:0000313" key="3">
    <source>
        <dbReference type="Proteomes" id="UP001474421"/>
    </source>
</evidence>
<feature type="compositionally biased region" description="Gly residues" evidence="1">
    <location>
        <begin position="433"/>
        <end position="458"/>
    </location>
</feature>
<organism evidence="2 3">
    <name type="scientific">Crotalus adamanteus</name>
    <name type="common">Eastern diamondback rattlesnake</name>
    <dbReference type="NCBI Taxonomy" id="8729"/>
    <lineage>
        <taxon>Eukaryota</taxon>
        <taxon>Metazoa</taxon>
        <taxon>Chordata</taxon>
        <taxon>Craniata</taxon>
        <taxon>Vertebrata</taxon>
        <taxon>Euteleostomi</taxon>
        <taxon>Lepidosauria</taxon>
        <taxon>Squamata</taxon>
        <taxon>Bifurcata</taxon>
        <taxon>Unidentata</taxon>
        <taxon>Episquamata</taxon>
        <taxon>Toxicofera</taxon>
        <taxon>Serpentes</taxon>
        <taxon>Colubroidea</taxon>
        <taxon>Viperidae</taxon>
        <taxon>Crotalinae</taxon>
        <taxon>Crotalus</taxon>
    </lineage>
</organism>
<feature type="compositionally biased region" description="Basic residues" evidence="1">
    <location>
        <begin position="158"/>
        <end position="171"/>
    </location>
</feature>
<dbReference type="GO" id="GO:0045211">
    <property type="term" value="C:postsynaptic membrane"/>
    <property type="evidence" value="ECO:0007669"/>
    <property type="project" value="TreeGrafter"/>
</dbReference>
<feature type="compositionally biased region" description="Low complexity" evidence="1">
    <location>
        <begin position="264"/>
        <end position="281"/>
    </location>
</feature>
<dbReference type="GO" id="GO:0035255">
    <property type="term" value="F:ionotropic glutamate receptor binding"/>
    <property type="evidence" value="ECO:0007669"/>
    <property type="project" value="TreeGrafter"/>
</dbReference>
<evidence type="ECO:0000256" key="1">
    <source>
        <dbReference type="SAM" id="MobiDB-lite"/>
    </source>
</evidence>
<feature type="compositionally biased region" description="Basic and acidic residues" evidence="1">
    <location>
        <begin position="463"/>
        <end position="473"/>
    </location>
</feature>
<feature type="region of interest" description="Disordered" evidence="1">
    <location>
        <begin position="343"/>
        <end position="372"/>
    </location>
</feature>
<dbReference type="GO" id="GO:0014069">
    <property type="term" value="C:postsynaptic density"/>
    <property type="evidence" value="ECO:0007669"/>
    <property type="project" value="TreeGrafter"/>
</dbReference>
<feature type="region of interest" description="Disordered" evidence="1">
    <location>
        <begin position="74"/>
        <end position="303"/>
    </location>
</feature>
<name>A0AAW1BEI1_CROAD</name>
<dbReference type="Proteomes" id="UP001474421">
    <property type="component" value="Unassembled WGS sequence"/>
</dbReference>
<dbReference type="PANTHER" id="PTHR24135">
    <property type="entry name" value="SH3 AND MULTIPLE ANKYRIN REPEAT DOMAINS PROTEIN"/>
    <property type="match status" value="1"/>
</dbReference>
<accession>A0AAW1BEI1</accession>
<dbReference type="GO" id="GO:0030160">
    <property type="term" value="F:synaptic receptor adaptor activity"/>
    <property type="evidence" value="ECO:0007669"/>
    <property type="project" value="TreeGrafter"/>
</dbReference>
<keyword evidence="3" id="KW-1185">Reference proteome</keyword>
<evidence type="ECO:0000313" key="2">
    <source>
        <dbReference type="EMBL" id="KAK9400388.1"/>
    </source>
</evidence>
<feature type="region of interest" description="Disordered" evidence="1">
    <location>
        <begin position="389"/>
        <end position="475"/>
    </location>
</feature>
<dbReference type="AlphaFoldDB" id="A0AAW1BEI1"/>
<proteinExistence type="predicted"/>